<dbReference type="AlphaFoldDB" id="A0A1E2S2H7"/>
<evidence type="ECO:0000313" key="3">
    <source>
        <dbReference type="Proteomes" id="UP000095087"/>
    </source>
</evidence>
<comment type="caution">
    <text evidence="2">The sequence shown here is derived from an EMBL/GenBank/DDBJ whole genome shotgun (WGS) entry which is preliminary data.</text>
</comment>
<evidence type="ECO:0000313" key="2">
    <source>
        <dbReference type="EMBL" id="ODA68644.1"/>
    </source>
</evidence>
<accession>A0A1E2S2H7</accession>
<organism evidence="2 3">
    <name type="scientific">Methyloligella halotolerans</name>
    <dbReference type="NCBI Taxonomy" id="1177755"/>
    <lineage>
        <taxon>Bacteria</taxon>
        <taxon>Pseudomonadati</taxon>
        <taxon>Pseudomonadota</taxon>
        <taxon>Alphaproteobacteria</taxon>
        <taxon>Hyphomicrobiales</taxon>
        <taxon>Hyphomicrobiaceae</taxon>
        <taxon>Methyloligella</taxon>
    </lineage>
</organism>
<sequence length="139" mass="15267">MAARSHRRLVLRHGGDGAEQLLDRAQSRVDAGESLLQLIDGGFELGDLALLGFVGHGVALQRLFGRAIVLRRRCSLGLGDLDDLGLLQDAEEIGSGKAAQHDPEDRKDLRKQSPESARAILHIHTLNPLLFATRRIRPR</sequence>
<reference evidence="2 3" key="1">
    <citation type="submission" date="2016-07" db="EMBL/GenBank/DDBJ databases">
        <title>Draft genome sequence of Methyloligella halotolerans C2T (VKM B-2706T=CCUG 61687T=DSM 25045T), a halotolerant polyhydroxybutyrate accumulating methylotroph.</title>
        <authorList>
            <person name="Vasilenko O.V."/>
            <person name="Doronina N.V."/>
            <person name="Poroshina M.N."/>
            <person name="Tarlachkov S.V."/>
            <person name="Trotsenko Y.A."/>
        </authorList>
    </citation>
    <scope>NUCLEOTIDE SEQUENCE [LARGE SCALE GENOMIC DNA]</scope>
    <source>
        <strain evidence="2 3">VKM B-2706</strain>
    </source>
</reference>
<dbReference type="Proteomes" id="UP000095087">
    <property type="component" value="Unassembled WGS sequence"/>
</dbReference>
<dbReference type="STRING" id="1177755.A7A08_00475"/>
<protein>
    <submittedName>
        <fullName evidence="2">Uncharacterized protein</fullName>
    </submittedName>
</protein>
<name>A0A1E2S2H7_9HYPH</name>
<proteinExistence type="predicted"/>
<evidence type="ECO:0000256" key="1">
    <source>
        <dbReference type="SAM" id="MobiDB-lite"/>
    </source>
</evidence>
<keyword evidence="3" id="KW-1185">Reference proteome</keyword>
<feature type="region of interest" description="Disordered" evidence="1">
    <location>
        <begin position="94"/>
        <end position="113"/>
    </location>
</feature>
<feature type="compositionally biased region" description="Basic and acidic residues" evidence="1">
    <location>
        <begin position="99"/>
        <end position="113"/>
    </location>
</feature>
<dbReference type="RefSeq" id="WP_069093901.1">
    <property type="nucleotide sequence ID" value="NZ_MASI01000001.1"/>
</dbReference>
<gene>
    <name evidence="2" type="ORF">A7A08_00475</name>
</gene>
<dbReference type="EMBL" id="MASI01000001">
    <property type="protein sequence ID" value="ODA68644.1"/>
    <property type="molecule type" value="Genomic_DNA"/>
</dbReference>